<keyword evidence="3 6" id="KW-0812">Transmembrane</keyword>
<evidence type="ECO:0000256" key="5">
    <source>
        <dbReference type="ARBA" id="ARBA00023136"/>
    </source>
</evidence>
<evidence type="ECO:0000256" key="6">
    <source>
        <dbReference type="SAM" id="Phobius"/>
    </source>
</evidence>
<comment type="subcellular location">
    <subcellularLocation>
        <location evidence="1">Cell membrane</location>
        <topology evidence="1">Multi-pass membrane protein</topology>
    </subcellularLocation>
</comment>
<gene>
    <name evidence="7" type="primary">leuE_7</name>
    <name evidence="7" type="ORF">GALL_526110</name>
</gene>
<reference evidence="7" key="1">
    <citation type="submission" date="2016-10" db="EMBL/GenBank/DDBJ databases">
        <title>Sequence of Gallionella enrichment culture.</title>
        <authorList>
            <person name="Poehlein A."/>
            <person name="Muehling M."/>
            <person name="Daniel R."/>
        </authorList>
    </citation>
    <scope>NUCLEOTIDE SEQUENCE</scope>
</reference>
<evidence type="ECO:0000256" key="4">
    <source>
        <dbReference type="ARBA" id="ARBA00022989"/>
    </source>
</evidence>
<sequence length="90" mass="10132">MITLFNPKAILFYMAFFPLFVDPLRQQGLVTYALMAVTIAVLTFFYGLTSTLLTHFLAERLRANPLISRAFEKIAGLFLIGFGIKLAVSR</sequence>
<comment type="caution">
    <text evidence="7">The sequence shown here is derived from an EMBL/GenBank/DDBJ whole genome shotgun (WGS) entry which is preliminary data.</text>
</comment>
<accession>A0A1J5P3Z0</accession>
<evidence type="ECO:0000313" key="7">
    <source>
        <dbReference type="EMBL" id="OIQ65826.1"/>
    </source>
</evidence>
<proteinExistence type="predicted"/>
<dbReference type="Pfam" id="PF01810">
    <property type="entry name" value="LysE"/>
    <property type="match status" value="1"/>
</dbReference>
<dbReference type="PANTHER" id="PTHR30086:SF20">
    <property type="entry name" value="ARGININE EXPORTER PROTEIN ARGO-RELATED"/>
    <property type="match status" value="1"/>
</dbReference>
<dbReference type="GO" id="GO:0005886">
    <property type="term" value="C:plasma membrane"/>
    <property type="evidence" value="ECO:0007669"/>
    <property type="project" value="UniProtKB-SubCell"/>
</dbReference>
<feature type="transmembrane region" description="Helical" evidence="6">
    <location>
        <begin position="70"/>
        <end position="88"/>
    </location>
</feature>
<evidence type="ECO:0000256" key="2">
    <source>
        <dbReference type="ARBA" id="ARBA00022475"/>
    </source>
</evidence>
<protein>
    <submittedName>
        <fullName evidence="7">Leucine efflux protein</fullName>
    </submittedName>
</protein>
<keyword evidence="5 6" id="KW-0472">Membrane</keyword>
<dbReference type="AlphaFoldDB" id="A0A1J5P3Z0"/>
<keyword evidence="4 6" id="KW-1133">Transmembrane helix</keyword>
<evidence type="ECO:0000256" key="1">
    <source>
        <dbReference type="ARBA" id="ARBA00004651"/>
    </source>
</evidence>
<organism evidence="7">
    <name type="scientific">mine drainage metagenome</name>
    <dbReference type="NCBI Taxonomy" id="410659"/>
    <lineage>
        <taxon>unclassified sequences</taxon>
        <taxon>metagenomes</taxon>
        <taxon>ecological metagenomes</taxon>
    </lineage>
</organism>
<dbReference type="EMBL" id="MLJW01007032">
    <property type="protein sequence ID" value="OIQ65826.1"/>
    <property type="molecule type" value="Genomic_DNA"/>
</dbReference>
<keyword evidence="2" id="KW-1003">Cell membrane</keyword>
<dbReference type="GO" id="GO:0015171">
    <property type="term" value="F:amino acid transmembrane transporter activity"/>
    <property type="evidence" value="ECO:0007669"/>
    <property type="project" value="TreeGrafter"/>
</dbReference>
<name>A0A1J5P3Z0_9ZZZZ</name>
<dbReference type="PANTHER" id="PTHR30086">
    <property type="entry name" value="ARGININE EXPORTER PROTEIN ARGO"/>
    <property type="match status" value="1"/>
</dbReference>
<feature type="transmembrane region" description="Helical" evidence="6">
    <location>
        <begin position="29"/>
        <end position="58"/>
    </location>
</feature>
<evidence type="ECO:0000256" key="3">
    <source>
        <dbReference type="ARBA" id="ARBA00022692"/>
    </source>
</evidence>
<dbReference type="InterPro" id="IPR001123">
    <property type="entry name" value="LeuE-type"/>
</dbReference>